<keyword evidence="1" id="KW-0808">Transferase</keyword>
<proteinExistence type="predicted"/>
<protein>
    <submittedName>
        <fullName evidence="1">PREDICTED: receptor kinase HAIKU2</fullName>
    </submittedName>
</protein>
<name>A0A5E4FSL3_PRUDU</name>
<keyword evidence="1" id="KW-0675">Receptor</keyword>
<dbReference type="Gramene" id="VVA30444">
    <property type="protein sequence ID" value="VVA30444"/>
    <property type="gene ID" value="Prudul26B022754"/>
</dbReference>
<dbReference type="InParanoid" id="A0A5E4FSL3"/>
<gene>
    <name evidence="1" type="ORF">ALMOND_2B022754</name>
</gene>
<dbReference type="Proteomes" id="UP000327085">
    <property type="component" value="Chromosome 8"/>
</dbReference>
<reference evidence="2" key="1">
    <citation type="journal article" date="2020" name="Plant J.">
        <title>Transposons played a major role in the diversification between the closely related almond and peach genomes: results from the almond genome sequence.</title>
        <authorList>
            <person name="Alioto T."/>
            <person name="Alexiou K.G."/>
            <person name="Bardil A."/>
            <person name="Barteri F."/>
            <person name="Castanera R."/>
            <person name="Cruz F."/>
            <person name="Dhingra A."/>
            <person name="Duval H."/>
            <person name="Fernandez I Marti A."/>
            <person name="Frias L."/>
            <person name="Galan B."/>
            <person name="Garcia J.L."/>
            <person name="Howad W."/>
            <person name="Gomez-Garrido J."/>
            <person name="Gut M."/>
            <person name="Julca I."/>
            <person name="Morata J."/>
            <person name="Puigdomenech P."/>
            <person name="Ribeca P."/>
            <person name="Rubio Cabetas M.J."/>
            <person name="Vlasova A."/>
            <person name="Wirthensohn M."/>
            <person name="Garcia-Mas J."/>
            <person name="Gabaldon T."/>
            <person name="Casacuberta J.M."/>
            <person name="Arus P."/>
        </authorList>
    </citation>
    <scope>NUCLEOTIDE SEQUENCE [LARGE SCALE GENOMIC DNA]</scope>
    <source>
        <strain evidence="2">cv. Texas</strain>
    </source>
</reference>
<dbReference type="GO" id="GO:0016301">
    <property type="term" value="F:kinase activity"/>
    <property type="evidence" value="ECO:0007669"/>
    <property type="project" value="UniProtKB-KW"/>
</dbReference>
<dbReference type="EMBL" id="CABIKO010000190">
    <property type="protein sequence ID" value="VVA30444.1"/>
    <property type="molecule type" value="Genomic_DNA"/>
</dbReference>
<evidence type="ECO:0000313" key="1">
    <source>
        <dbReference type="EMBL" id="VVA30444.1"/>
    </source>
</evidence>
<organism evidence="1 2">
    <name type="scientific">Prunus dulcis</name>
    <name type="common">Almond</name>
    <name type="synonym">Amygdalus dulcis</name>
    <dbReference type="NCBI Taxonomy" id="3755"/>
    <lineage>
        <taxon>Eukaryota</taxon>
        <taxon>Viridiplantae</taxon>
        <taxon>Streptophyta</taxon>
        <taxon>Embryophyta</taxon>
        <taxon>Tracheophyta</taxon>
        <taxon>Spermatophyta</taxon>
        <taxon>Magnoliopsida</taxon>
        <taxon>eudicotyledons</taxon>
        <taxon>Gunneridae</taxon>
        <taxon>Pentapetalae</taxon>
        <taxon>rosids</taxon>
        <taxon>fabids</taxon>
        <taxon>Rosales</taxon>
        <taxon>Rosaceae</taxon>
        <taxon>Amygdaloideae</taxon>
        <taxon>Amygdaleae</taxon>
        <taxon>Prunus</taxon>
    </lineage>
</organism>
<dbReference type="AlphaFoldDB" id="A0A5E4FSL3"/>
<keyword evidence="1" id="KW-0418">Kinase</keyword>
<accession>A0A5E4FSL3</accession>
<evidence type="ECO:0000313" key="2">
    <source>
        <dbReference type="Proteomes" id="UP000327085"/>
    </source>
</evidence>
<sequence>MVDSYLPEACKEEAIKVLRIAMLCTDRLPERRPSMRRVGTGSKPQTWTEQHILGVFETRAETKMGLLAIIIWCQDKISDVYRELLPILSEALESGTVTLKVNTKEHSAEVLLQYILGCFFLQAWRDGDSATTLGMGKMLTQNNQTDTEPFTTSQTD</sequence>